<sequence length="236" mass="25705">MELEKKKAAEEAVKWVKNGMVLGLGTGSTVEFMIQALAKLVAKGLQVVGVPSSERTKELAGNLGIPLTTLDEAGILDLNIDGADEFDSNFRLIKGGGGALLREKIIAFNSKVNLIIADSTKQVEKLGKFKLPIEVIPFAKKGVLMKLEHMNLHPVLRLQSGKPFTTDENNLVIDVDIFAIEDVEALNHTLMEIPGVVETGLFLNLADVILMGKDSKVLVFENNSVQTSFRVHTKNT</sequence>
<evidence type="ECO:0000313" key="5">
    <source>
        <dbReference type="Proteomes" id="UP000291981"/>
    </source>
</evidence>
<dbReference type="RefSeq" id="WP_130608731.1">
    <property type="nucleotide sequence ID" value="NZ_SGIU01000001.1"/>
</dbReference>
<dbReference type="NCBIfam" id="NF001924">
    <property type="entry name" value="PRK00702.1"/>
    <property type="match status" value="1"/>
</dbReference>
<dbReference type="InterPro" id="IPR037171">
    <property type="entry name" value="NagB/RpiA_transferase-like"/>
</dbReference>
<dbReference type="NCBIfam" id="TIGR00021">
    <property type="entry name" value="rpiA"/>
    <property type="match status" value="1"/>
</dbReference>
<dbReference type="PANTHER" id="PTHR11934">
    <property type="entry name" value="RIBOSE-5-PHOSPHATE ISOMERASE"/>
    <property type="match status" value="1"/>
</dbReference>
<feature type="binding site" evidence="3">
    <location>
        <position position="121"/>
    </location>
    <ligand>
        <name>substrate</name>
    </ligand>
</feature>
<dbReference type="InterPro" id="IPR020672">
    <property type="entry name" value="Ribose5P_isomerase_typA_subgr"/>
</dbReference>
<comment type="catalytic activity">
    <reaction evidence="1 3">
        <text>aldehydo-D-ribose 5-phosphate = D-ribulose 5-phosphate</text>
        <dbReference type="Rhea" id="RHEA:14657"/>
        <dbReference type="ChEBI" id="CHEBI:58121"/>
        <dbReference type="ChEBI" id="CHEBI:58273"/>
        <dbReference type="EC" id="5.3.1.6"/>
    </reaction>
</comment>
<dbReference type="SUPFAM" id="SSF100950">
    <property type="entry name" value="NagB/RpiA/CoA transferase-like"/>
    <property type="match status" value="1"/>
</dbReference>
<comment type="pathway">
    <text evidence="3">Carbohydrate degradation; pentose phosphate pathway; D-ribose 5-phosphate from D-ribulose 5-phosphate (non-oxidative stage): step 1/1.</text>
</comment>
<dbReference type="Pfam" id="PF06026">
    <property type="entry name" value="Rib_5-P_isom_A"/>
    <property type="match status" value="1"/>
</dbReference>
<comment type="caution">
    <text evidence="4">The sequence shown here is derived from an EMBL/GenBank/DDBJ whole genome shotgun (WGS) entry which is preliminary data.</text>
</comment>
<dbReference type="Proteomes" id="UP000291981">
    <property type="component" value="Unassembled WGS sequence"/>
</dbReference>
<dbReference type="EC" id="5.3.1.6" evidence="3"/>
<keyword evidence="2 3" id="KW-0413">Isomerase</keyword>
<dbReference type="GO" id="GO:0005829">
    <property type="term" value="C:cytosol"/>
    <property type="evidence" value="ECO:0007669"/>
    <property type="project" value="TreeGrafter"/>
</dbReference>
<evidence type="ECO:0000313" key="4">
    <source>
        <dbReference type="EMBL" id="TAI48532.1"/>
    </source>
</evidence>
<dbReference type="FunFam" id="3.40.50.1360:FF:000001">
    <property type="entry name" value="Ribose-5-phosphate isomerase A"/>
    <property type="match status" value="1"/>
</dbReference>
<evidence type="ECO:0000256" key="1">
    <source>
        <dbReference type="ARBA" id="ARBA00001713"/>
    </source>
</evidence>
<dbReference type="CDD" id="cd01398">
    <property type="entry name" value="RPI_A"/>
    <property type="match status" value="1"/>
</dbReference>
<dbReference type="Gene3D" id="3.40.50.1360">
    <property type="match status" value="1"/>
</dbReference>
<dbReference type="PANTHER" id="PTHR11934:SF0">
    <property type="entry name" value="RIBOSE-5-PHOSPHATE ISOMERASE"/>
    <property type="match status" value="1"/>
</dbReference>
<accession>A0A4Q8QDI3</accession>
<dbReference type="GO" id="GO:0004751">
    <property type="term" value="F:ribose-5-phosphate isomerase activity"/>
    <property type="evidence" value="ECO:0007669"/>
    <property type="project" value="UniProtKB-UniRule"/>
</dbReference>
<dbReference type="GO" id="GO:0006014">
    <property type="term" value="P:D-ribose metabolic process"/>
    <property type="evidence" value="ECO:0007669"/>
    <property type="project" value="TreeGrafter"/>
</dbReference>
<dbReference type="OrthoDB" id="5870696at2"/>
<dbReference type="Gene3D" id="3.30.70.260">
    <property type="match status" value="1"/>
</dbReference>
<organism evidence="4 5">
    <name type="scientific">Flagellimonas allohymeniacidonis</name>
    <dbReference type="NCBI Taxonomy" id="2517819"/>
    <lineage>
        <taxon>Bacteria</taxon>
        <taxon>Pseudomonadati</taxon>
        <taxon>Bacteroidota</taxon>
        <taxon>Flavobacteriia</taxon>
        <taxon>Flavobacteriales</taxon>
        <taxon>Flavobacteriaceae</taxon>
        <taxon>Flagellimonas</taxon>
    </lineage>
</organism>
<reference evidence="4 5" key="1">
    <citation type="submission" date="2019-02" db="EMBL/GenBank/DDBJ databases">
        <title>Draft genome sequence of Muricauda sp. 176CP4-71.</title>
        <authorList>
            <person name="Park J.-S."/>
        </authorList>
    </citation>
    <scope>NUCLEOTIDE SEQUENCE [LARGE SCALE GENOMIC DNA]</scope>
    <source>
        <strain evidence="4 5">176CP4-71</strain>
    </source>
</reference>
<feature type="active site" description="Proton acceptor" evidence="3">
    <location>
        <position position="103"/>
    </location>
</feature>
<dbReference type="SUPFAM" id="SSF75445">
    <property type="entry name" value="D-ribose-5-phosphate isomerase (RpiA), lid domain"/>
    <property type="match status" value="1"/>
</dbReference>
<feature type="binding site" evidence="3">
    <location>
        <begin position="81"/>
        <end position="84"/>
    </location>
    <ligand>
        <name>substrate</name>
    </ligand>
</feature>
<evidence type="ECO:0000256" key="3">
    <source>
        <dbReference type="HAMAP-Rule" id="MF_00170"/>
    </source>
</evidence>
<dbReference type="EMBL" id="SGIU01000001">
    <property type="protein sequence ID" value="TAI48532.1"/>
    <property type="molecule type" value="Genomic_DNA"/>
</dbReference>
<dbReference type="HAMAP" id="MF_00170">
    <property type="entry name" value="Rib_5P_isom_A"/>
    <property type="match status" value="1"/>
</dbReference>
<protein>
    <recommendedName>
        <fullName evidence="3">Ribose-5-phosphate isomerase A</fullName>
        <ecNumber evidence="3">5.3.1.6</ecNumber>
    </recommendedName>
    <alternativeName>
        <fullName evidence="3">Phosphoriboisomerase A</fullName>
        <shortName evidence="3">PRI</shortName>
    </alternativeName>
</protein>
<name>A0A4Q8QDI3_9FLAO</name>
<dbReference type="UniPathway" id="UPA00115">
    <property type="reaction ID" value="UER00412"/>
</dbReference>
<comment type="similarity">
    <text evidence="3">Belongs to the ribose 5-phosphate isomerase family.</text>
</comment>
<gene>
    <name evidence="3 4" type="primary">rpiA</name>
    <name evidence="4" type="ORF">EW142_01640</name>
</gene>
<dbReference type="GO" id="GO:0009052">
    <property type="term" value="P:pentose-phosphate shunt, non-oxidative branch"/>
    <property type="evidence" value="ECO:0007669"/>
    <property type="project" value="UniProtKB-UniRule"/>
</dbReference>
<dbReference type="AlphaFoldDB" id="A0A4Q8QDI3"/>
<feature type="binding site" evidence="3">
    <location>
        <begin position="26"/>
        <end position="29"/>
    </location>
    <ligand>
        <name>substrate</name>
    </ligand>
</feature>
<feature type="binding site" evidence="3">
    <location>
        <begin position="94"/>
        <end position="97"/>
    </location>
    <ligand>
        <name>substrate</name>
    </ligand>
</feature>
<dbReference type="InterPro" id="IPR004788">
    <property type="entry name" value="Ribose5P_isomerase_type_A"/>
</dbReference>
<proteinExistence type="inferred from homology"/>
<evidence type="ECO:0000256" key="2">
    <source>
        <dbReference type="ARBA" id="ARBA00023235"/>
    </source>
</evidence>
<comment type="subunit">
    <text evidence="3">Homodimer.</text>
</comment>
<comment type="function">
    <text evidence="3">Catalyzes the reversible conversion of ribose-5-phosphate to ribulose 5-phosphate.</text>
</comment>
<keyword evidence="5" id="KW-1185">Reference proteome</keyword>